<keyword evidence="12" id="KW-1185">Reference proteome</keyword>
<dbReference type="InterPro" id="IPR029018">
    <property type="entry name" value="Hex-like_dom2"/>
</dbReference>
<evidence type="ECO:0000256" key="6">
    <source>
        <dbReference type="ARBA" id="ARBA00023295"/>
    </source>
</evidence>
<evidence type="ECO:0000313" key="12">
    <source>
        <dbReference type="Proteomes" id="UP000050795"/>
    </source>
</evidence>
<dbReference type="GO" id="GO:0006689">
    <property type="term" value="P:ganglioside catabolic process"/>
    <property type="evidence" value="ECO:0007669"/>
    <property type="project" value="TreeGrafter"/>
</dbReference>
<dbReference type="FunFam" id="3.20.20.80:FF:000063">
    <property type="entry name" value="Beta-hexosaminidase"/>
    <property type="match status" value="1"/>
</dbReference>
<evidence type="ECO:0000256" key="9">
    <source>
        <dbReference type="SAM" id="SignalP"/>
    </source>
</evidence>
<feature type="domain" description="Glycoside hydrolase family 20 catalytic" evidence="10">
    <location>
        <begin position="160"/>
        <end position="482"/>
    </location>
</feature>
<dbReference type="InterPro" id="IPR017853">
    <property type="entry name" value="GH"/>
</dbReference>
<feature type="domain" description="Beta-hexosaminidase eukaryotic type N-terminal" evidence="11">
    <location>
        <begin position="21"/>
        <end position="136"/>
    </location>
</feature>
<dbReference type="WBParaSite" id="TREG1_109050.1">
    <property type="protein sequence ID" value="TREG1_109050.1"/>
    <property type="gene ID" value="TREG1_109050"/>
</dbReference>
<dbReference type="PANTHER" id="PTHR22600:SF21">
    <property type="entry name" value="BETA-HEXOSAMINIDASE A"/>
    <property type="match status" value="1"/>
</dbReference>
<reference evidence="13" key="2">
    <citation type="submission" date="2023-11" db="UniProtKB">
        <authorList>
            <consortium name="WormBaseParasite"/>
        </authorList>
    </citation>
    <scope>IDENTIFICATION</scope>
</reference>
<dbReference type="GO" id="GO:0005764">
    <property type="term" value="C:lysosome"/>
    <property type="evidence" value="ECO:0007669"/>
    <property type="project" value="TreeGrafter"/>
</dbReference>
<evidence type="ECO:0000256" key="2">
    <source>
        <dbReference type="ARBA" id="ARBA00006285"/>
    </source>
</evidence>
<dbReference type="Pfam" id="PF00728">
    <property type="entry name" value="Glyco_hydro_20"/>
    <property type="match status" value="1"/>
</dbReference>
<evidence type="ECO:0000259" key="11">
    <source>
        <dbReference type="Pfam" id="PF14845"/>
    </source>
</evidence>
<dbReference type="AlphaFoldDB" id="A0AA85INN4"/>
<dbReference type="EC" id="3.2.1.52" evidence="7"/>
<dbReference type="SUPFAM" id="SSF55545">
    <property type="entry name" value="beta-N-acetylhexosaminidase-like domain"/>
    <property type="match status" value="1"/>
</dbReference>
<accession>A0AA85INN4</accession>
<keyword evidence="3 9" id="KW-0732">Signal</keyword>
<comment type="similarity">
    <text evidence="2 7">Belongs to the glycosyl hydrolase 20 family.</text>
</comment>
<dbReference type="Gene3D" id="3.30.379.10">
    <property type="entry name" value="Chitobiase/beta-hexosaminidase domain 2-like"/>
    <property type="match status" value="1"/>
</dbReference>
<feature type="disulfide bond" evidence="8">
    <location>
        <begin position="49"/>
        <end position="91"/>
    </location>
</feature>
<dbReference type="InterPro" id="IPR015883">
    <property type="entry name" value="Glyco_hydro_20_cat"/>
</dbReference>
<dbReference type="Proteomes" id="UP000050795">
    <property type="component" value="Unassembled WGS sequence"/>
</dbReference>
<dbReference type="GO" id="GO:0005975">
    <property type="term" value="P:carbohydrate metabolic process"/>
    <property type="evidence" value="ECO:0007669"/>
    <property type="project" value="InterPro"/>
</dbReference>
<keyword evidence="8" id="KW-1015">Disulfide bond</keyword>
<evidence type="ECO:0000256" key="3">
    <source>
        <dbReference type="ARBA" id="ARBA00022729"/>
    </source>
</evidence>
<reference evidence="12" key="1">
    <citation type="submission" date="2022-06" db="EMBL/GenBank/DDBJ databases">
        <authorList>
            <person name="Berger JAMES D."/>
            <person name="Berger JAMES D."/>
        </authorList>
    </citation>
    <scope>NUCLEOTIDE SEQUENCE [LARGE SCALE GENOMIC DNA]</scope>
</reference>
<feature type="chain" id="PRO_5041663671" description="Beta-hexosaminidase" evidence="9">
    <location>
        <begin position="20"/>
        <end position="519"/>
    </location>
</feature>
<evidence type="ECO:0000256" key="1">
    <source>
        <dbReference type="ARBA" id="ARBA00001231"/>
    </source>
</evidence>
<evidence type="ECO:0000256" key="8">
    <source>
        <dbReference type="PIRSR" id="PIRSR001093-2"/>
    </source>
</evidence>
<keyword evidence="5" id="KW-0325">Glycoprotein</keyword>
<dbReference type="GO" id="GO:0016020">
    <property type="term" value="C:membrane"/>
    <property type="evidence" value="ECO:0007669"/>
    <property type="project" value="TreeGrafter"/>
</dbReference>
<feature type="signal peptide" evidence="9">
    <location>
        <begin position="1"/>
        <end position="19"/>
    </location>
</feature>
<proteinExistence type="inferred from homology"/>
<dbReference type="InterPro" id="IPR029019">
    <property type="entry name" value="HEX_eukaryotic_N"/>
</dbReference>
<comment type="catalytic activity">
    <reaction evidence="1 7">
        <text>Hydrolysis of terminal non-reducing N-acetyl-D-hexosamine residues in N-acetyl-beta-D-hexosaminides.</text>
        <dbReference type="EC" id="3.2.1.52"/>
    </reaction>
</comment>
<dbReference type="GO" id="GO:0030203">
    <property type="term" value="P:glycosaminoglycan metabolic process"/>
    <property type="evidence" value="ECO:0007669"/>
    <property type="project" value="TreeGrafter"/>
</dbReference>
<evidence type="ECO:0000313" key="13">
    <source>
        <dbReference type="WBParaSite" id="TREG1_109050.1"/>
    </source>
</evidence>
<dbReference type="Pfam" id="PF14845">
    <property type="entry name" value="Glycohydro_20b2"/>
    <property type="match status" value="1"/>
</dbReference>
<evidence type="ECO:0000259" key="10">
    <source>
        <dbReference type="Pfam" id="PF00728"/>
    </source>
</evidence>
<evidence type="ECO:0000256" key="7">
    <source>
        <dbReference type="PIRNR" id="PIRNR001093"/>
    </source>
</evidence>
<evidence type="ECO:0000256" key="5">
    <source>
        <dbReference type="ARBA" id="ARBA00023180"/>
    </source>
</evidence>
<evidence type="ECO:0000256" key="4">
    <source>
        <dbReference type="ARBA" id="ARBA00022801"/>
    </source>
</evidence>
<dbReference type="PRINTS" id="PR00738">
    <property type="entry name" value="GLHYDRLASE20"/>
</dbReference>
<dbReference type="SUPFAM" id="SSF51445">
    <property type="entry name" value="(Trans)glycosidases"/>
    <property type="match status" value="1"/>
</dbReference>
<organism evidence="12 13">
    <name type="scientific">Trichobilharzia regenti</name>
    <name type="common">Nasal bird schistosome</name>
    <dbReference type="NCBI Taxonomy" id="157069"/>
    <lineage>
        <taxon>Eukaryota</taxon>
        <taxon>Metazoa</taxon>
        <taxon>Spiralia</taxon>
        <taxon>Lophotrochozoa</taxon>
        <taxon>Platyhelminthes</taxon>
        <taxon>Trematoda</taxon>
        <taxon>Digenea</taxon>
        <taxon>Strigeidida</taxon>
        <taxon>Schistosomatoidea</taxon>
        <taxon>Schistosomatidae</taxon>
        <taxon>Trichobilharzia</taxon>
    </lineage>
</organism>
<feature type="disulfide bond" evidence="8">
    <location>
        <begin position="499"/>
        <end position="517"/>
    </location>
</feature>
<dbReference type="Gene3D" id="3.20.20.80">
    <property type="entry name" value="Glycosidases"/>
    <property type="match status" value="1"/>
</dbReference>
<dbReference type="GO" id="GO:0004563">
    <property type="term" value="F:beta-N-acetylhexosaminidase activity"/>
    <property type="evidence" value="ECO:0007669"/>
    <property type="project" value="UniProtKB-EC"/>
</dbReference>
<keyword evidence="6 7" id="KW-0326">Glycosidase</keyword>
<keyword evidence="4 7" id="KW-0378">Hydrolase</keyword>
<sequence length="519" mass="59278">MIECILLTLIGLIIPHSQAVIPIPKNYSPEDKYCTIYKSAPIVDNYPSCTTLKEAVKRFRKRLVHEEFPASTAPVDKCAIFSIELVITSGCDESDKVLWPNDSSKESYSISFQQQKLIISSPEVWGILYGLETVLQHIYKDEWEGRNMQIFTLHDDSPRFSHRGIMLDTAKHFLTIGEMQKFIDAMAMVKMNVLHWHITDTESFPYVSSTYPELSDKGAYHPKAYVYQRNEIVDLLEYSRLRGIRIIPEFDTPAHTQSWGNGYPDVLTPCHTEDEEGNQILGPVNPTNLTFIHNLYHEILSVFSANNHIHLGGDDVDFTCWQSNPDITNFMQEKQFDTDYPQLENYYMEQLVEIVESSSLKSGSAMVPIVWQDVYQDGFRLARDMIIQVYKSDEWKKSVDAITRAGFKVLISSCWNFSDVSLGDDWRAFYECDPLDFEGSPGQQALVIGGEGVIPGDHVDDSNLMLVSWPQAAAIAEQLWSQERTSTDDFGDRLSELRCRMRKRNWDVQPVNGPGFCSV</sequence>
<dbReference type="InterPro" id="IPR025705">
    <property type="entry name" value="Beta_hexosaminidase_sua/sub"/>
</dbReference>
<protein>
    <recommendedName>
        <fullName evidence="7">Beta-hexosaminidase</fullName>
        <ecNumber evidence="7">3.2.1.52</ecNumber>
    </recommendedName>
</protein>
<dbReference type="PIRSF" id="PIRSF001093">
    <property type="entry name" value="B-hxosamndse_ab_euk"/>
    <property type="match status" value="1"/>
</dbReference>
<dbReference type="PANTHER" id="PTHR22600">
    <property type="entry name" value="BETA-HEXOSAMINIDASE"/>
    <property type="match status" value="1"/>
</dbReference>
<name>A0AA85INN4_TRIRE</name>
<feature type="disulfide bond" evidence="8">
    <location>
        <begin position="270"/>
        <end position="320"/>
    </location>
</feature>